<dbReference type="Gene3D" id="3.40.50.1970">
    <property type="match status" value="1"/>
</dbReference>
<keyword evidence="4" id="KW-0520">NAD</keyword>
<comment type="caution">
    <text evidence="7">The sequence shown here is derived from an EMBL/GenBank/DDBJ whole genome shotgun (WGS) entry which is preliminary data.</text>
</comment>
<dbReference type="PANTHER" id="PTHR43622">
    <property type="entry name" value="3-DEHYDROQUINATE SYNTHASE"/>
    <property type="match status" value="1"/>
</dbReference>
<evidence type="ECO:0000313" key="7">
    <source>
        <dbReference type="EMBL" id="EJW91851.1"/>
    </source>
</evidence>
<organism evidence="7">
    <name type="scientific">gut metagenome</name>
    <dbReference type="NCBI Taxonomy" id="749906"/>
    <lineage>
        <taxon>unclassified sequences</taxon>
        <taxon>metagenomes</taxon>
        <taxon>organismal metagenomes</taxon>
    </lineage>
</organism>
<proteinExistence type="predicted"/>
<dbReference type="InterPro" id="IPR030960">
    <property type="entry name" value="DHQS/DOIS_N"/>
</dbReference>
<dbReference type="EMBL" id="AMCI01007907">
    <property type="protein sequence ID" value="EJW91851.1"/>
    <property type="molecule type" value="Genomic_DNA"/>
</dbReference>
<evidence type="ECO:0000259" key="5">
    <source>
        <dbReference type="Pfam" id="PF01761"/>
    </source>
</evidence>
<evidence type="ECO:0000256" key="2">
    <source>
        <dbReference type="ARBA" id="ARBA00001941"/>
    </source>
</evidence>
<comment type="cofactor">
    <cofactor evidence="1">
        <name>NAD(+)</name>
        <dbReference type="ChEBI" id="CHEBI:57540"/>
    </cofactor>
</comment>
<dbReference type="InterPro" id="IPR056179">
    <property type="entry name" value="DHQS_C"/>
</dbReference>
<gene>
    <name evidence="7" type="ORF">EVA_20042</name>
</gene>
<comment type="cofactor">
    <cofactor evidence="2">
        <name>Co(2+)</name>
        <dbReference type="ChEBI" id="CHEBI:48828"/>
    </cofactor>
</comment>
<keyword evidence="3" id="KW-0479">Metal-binding</keyword>
<evidence type="ECO:0000259" key="6">
    <source>
        <dbReference type="Pfam" id="PF24621"/>
    </source>
</evidence>
<evidence type="ECO:0000256" key="3">
    <source>
        <dbReference type="ARBA" id="ARBA00022723"/>
    </source>
</evidence>
<reference evidence="7" key="1">
    <citation type="journal article" date="2012" name="PLoS ONE">
        <title>Gene sets for utilization of primary and secondary nutrition supplies in the distal gut of endangered iberian lynx.</title>
        <authorList>
            <person name="Alcaide M."/>
            <person name="Messina E."/>
            <person name="Richter M."/>
            <person name="Bargiela R."/>
            <person name="Peplies J."/>
            <person name="Huws S.A."/>
            <person name="Newbold C.J."/>
            <person name="Golyshin P.N."/>
            <person name="Simon M.A."/>
            <person name="Lopez G."/>
            <person name="Yakimov M.M."/>
            <person name="Ferrer M."/>
        </authorList>
    </citation>
    <scope>NUCLEOTIDE SEQUENCE</scope>
</reference>
<evidence type="ECO:0000256" key="1">
    <source>
        <dbReference type="ARBA" id="ARBA00001911"/>
    </source>
</evidence>
<dbReference type="CDD" id="cd08195">
    <property type="entry name" value="DHQS"/>
    <property type="match status" value="1"/>
</dbReference>
<dbReference type="InterPro" id="IPR050071">
    <property type="entry name" value="Dehydroquinate_synthase"/>
</dbReference>
<sequence>LGGFAASIYLRGIPFVQVPTTLLAAVDSSVGGKTAIDIASGKNLVGAFYQPLAVYCDVNLLQTMTPTHFADGVAECIKYGVLGQPDLFKRLSLSPLTPTAADLDHIVTQCVQHKNHVVSEDEFEKGNRALLNLGHTFAHAIEHLSNFEVTHGYAVAIGLAMMA</sequence>
<dbReference type="GO" id="GO:0003856">
    <property type="term" value="F:3-dehydroquinate synthase activity"/>
    <property type="evidence" value="ECO:0007669"/>
    <property type="project" value="TreeGrafter"/>
</dbReference>
<dbReference type="AlphaFoldDB" id="J9FAB9"/>
<evidence type="ECO:0000256" key="4">
    <source>
        <dbReference type="ARBA" id="ARBA00023027"/>
    </source>
</evidence>
<protein>
    <submittedName>
        <fullName evidence="7">3-dehydroquinate synthase</fullName>
    </submittedName>
</protein>
<feature type="domain" description="3-dehydroquinate synthase N-terminal" evidence="5">
    <location>
        <begin position="1"/>
        <end position="69"/>
    </location>
</feature>
<dbReference type="SUPFAM" id="SSF56796">
    <property type="entry name" value="Dehydroquinate synthase-like"/>
    <property type="match status" value="1"/>
</dbReference>
<dbReference type="Pfam" id="PF01761">
    <property type="entry name" value="DHQ_synthase"/>
    <property type="match status" value="1"/>
</dbReference>
<dbReference type="Gene3D" id="1.20.1090.10">
    <property type="entry name" value="Dehydroquinate synthase-like - alpha domain"/>
    <property type="match status" value="1"/>
</dbReference>
<dbReference type="PANTHER" id="PTHR43622:SF1">
    <property type="entry name" value="3-DEHYDROQUINATE SYNTHASE"/>
    <property type="match status" value="1"/>
</dbReference>
<dbReference type="GO" id="GO:0046872">
    <property type="term" value="F:metal ion binding"/>
    <property type="evidence" value="ECO:0007669"/>
    <property type="project" value="UniProtKB-KW"/>
</dbReference>
<name>J9FAB9_9ZZZZ</name>
<accession>J9FAB9</accession>
<feature type="non-terminal residue" evidence="7">
    <location>
        <position position="163"/>
    </location>
</feature>
<feature type="domain" description="3-dehydroquinate synthase C-terminal" evidence="6">
    <location>
        <begin position="72"/>
        <end position="162"/>
    </location>
</feature>
<feature type="non-terminal residue" evidence="7">
    <location>
        <position position="1"/>
    </location>
</feature>
<dbReference type="Pfam" id="PF24621">
    <property type="entry name" value="DHQS_C"/>
    <property type="match status" value="1"/>
</dbReference>